<organism evidence="2 3">
    <name type="scientific">Coniochaeta ligniaria NRRL 30616</name>
    <dbReference type="NCBI Taxonomy" id="1408157"/>
    <lineage>
        <taxon>Eukaryota</taxon>
        <taxon>Fungi</taxon>
        <taxon>Dikarya</taxon>
        <taxon>Ascomycota</taxon>
        <taxon>Pezizomycotina</taxon>
        <taxon>Sordariomycetes</taxon>
        <taxon>Sordariomycetidae</taxon>
        <taxon>Coniochaetales</taxon>
        <taxon>Coniochaetaceae</taxon>
        <taxon>Coniochaeta</taxon>
    </lineage>
</organism>
<gene>
    <name evidence="2" type="ORF">CONLIGDRAFT_675144</name>
</gene>
<sequence length="790" mass="86591">MAQQHTALRVSQGLWRAVDRAIATSSHKATASIDMNDKNTLSHLLDHDPKQVARHLDLRLESIGPATVASLPDAHLGRLIDALPVCPQASASSSDLGAICALGVNLAKVYCDLAGTLHARCRRDHLLRRFRRGMSVCFDFDSRCELYMGLLQRGSHRHQREAEIHRQGWACIMPMQADWCYGALICTVADTHGVPDGHLFLSELSTLSLFLGQQLSAPWPGPPGLSISAIVVKLLNDGVRVIEAWVTDLQQPAIAFRLRDSFRHDSAESHHESVGERGCPIIVEPRCSGCRRALSWILFSDVPRPHFASLSPPKNQKHRGDHSPRTSLGYKEELRNTTYSTVPTSLSRRSASPEAGSPKVGGNVDRHIASSRGTLGAFARGHTWLAVDHDLLPDTKTLVSGSVGLGHNGTAGRLRQAAVWYYGPYRCSPEAEISFPFDIGTFVFQCGDFGAKFRIPASIYLSGRTLNTLRACDQLLSLFIPDSDVCSSPIVHGARIAHLSTTCRMAPAWPWWKKFEAAVYPEAAVQEAGAGGTGGETGSVVLMAGLLEQRRGVECHRLQIFKTDKCVIAVGERCLQAQSSPQNWFPFVHTASRHIVPLFESVKGALQRLNVQVKSSLLPLASGARGPLPPGTAHIASSRQVNNILHRDVNANISKGRADHLGKPHLSVERPASGCSWPVQGRWVDSSFWEIAGDQTSTIRSGFTLPGFELKRTSCVMEHFDRDLLFRRRRPLAVPRKALCLVAFEIGFRFAATPTWSRYIRQLQATHMALSESCPSSTTPVEPKAIATKS</sequence>
<keyword evidence="3" id="KW-1185">Reference proteome</keyword>
<dbReference type="AlphaFoldDB" id="A0A1J7IME0"/>
<accession>A0A1J7IME0</accession>
<evidence type="ECO:0000313" key="2">
    <source>
        <dbReference type="EMBL" id="OIW22297.1"/>
    </source>
</evidence>
<evidence type="ECO:0000256" key="1">
    <source>
        <dbReference type="SAM" id="MobiDB-lite"/>
    </source>
</evidence>
<protein>
    <submittedName>
        <fullName evidence="2">Uncharacterized protein</fullName>
    </submittedName>
</protein>
<feature type="compositionally biased region" description="Polar residues" evidence="1">
    <location>
        <begin position="336"/>
        <end position="350"/>
    </location>
</feature>
<feature type="region of interest" description="Disordered" evidence="1">
    <location>
        <begin position="308"/>
        <end position="364"/>
    </location>
</feature>
<dbReference type="EMBL" id="KV875123">
    <property type="protein sequence ID" value="OIW22297.1"/>
    <property type="molecule type" value="Genomic_DNA"/>
</dbReference>
<proteinExistence type="predicted"/>
<name>A0A1J7IME0_9PEZI</name>
<evidence type="ECO:0000313" key="3">
    <source>
        <dbReference type="Proteomes" id="UP000182658"/>
    </source>
</evidence>
<dbReference type="Proteomes" id="UP000182658">
    <property type="component" value="Unassembled WGS sequence"/>
</dbReference>
<dbReference type="InParanoid" id="A0A1J7IME0"/>
<reference evidence="2 3" key="1">
    <citation type="submission" date="2016-10" db="EMBL/GenBank/DDBJ databases">
        <title>Draft genome sequence of Coniochaeta ligniaria NRRL30616, a lignocellulolytic fungus for bioabatement of inhibitors in plant biomass hydrolysates.</title>
        <authorList>
            <consortium name="DOE Joint Genome Institute"/>
            <person name="Jimenez D.J."/>
            <person name="Hector R.E."/>
            <person name="Riley R."/>
            <person name="Sun H."/>
            <person name="Grigoriev I.V."/>
            <person name="Van Elsas J.D."/>
            <person name="Nichols N.N."/>
        </authorList>
    </citation>
    <scope>NUCLEOTIDE SEQUENCE [LARGE SCALE GENOMIC DNA]</scope>
    <source>
        <strain evidence="2 3">NRRL 30616</strain>
    </source>
</reference>